<dbReference type="AlphaFoldDB" id="A0A0S4IR11"/>
<feature type="compositionally biased region" description="Basic and acidic residues" evidence="1">
    <location>
        <begin position="26"/>
        <end position="38"/>
    </location>
</feature>
<dbReference type="Proteomes" id="UP000051952">
    <property type="component" value="Unassembled WGS sequence"/>
</dbReference>
<evidence type="ECO:0000256" key="1">
    <source>
        <dbReference type="SAM" id="MobiDB-lite"/>
    </source>
</evidence>
<gene>
    <name evidence="2" type="ORF">BSAL_68910c</name>
</gene>
<dbReference type="EMBL" id="CYKH01000484">
    <property type="protein sequence ID" value="CUF99846.1"/>
    <property type="molecule type" value="Genomic_DNA"/>
</dbReference>
<dbReference type="VEuPathDB" id="TriTrypDB:BSAL_68910c"/>
<reference evidence="3" key="1">
    <citation type="submission" date="2015-09" db="EMBL/GenBank/DDBJ databases">
        <authorList>
            <consortium name="Pathogen Informatics"/>
        </authorList>
    </citation>
    <scope>NUCLEOTIDE SEQUENCE [LARGE SCALE GENOMIC DNA]</scope>
    <source>
        <strain evidence="3">Lake Konstanz</strain>
    </source>
</reference>
<accession>A0A0S4IR11</accession>
<name>A0A0S4IR11_BODSA</name>
<sequence length="105" mass="12373">MNQTNKQKKGNNKSKQKNKRNAQQDYEQHRVKTEDSWEEQHHVVNISRKTFLHHSKKTKPFHLLRLPSSLLIDDWVLFLSPISSRAPVSLTLAVKFMPFLLYGFS</sequence>
<feature type="region of interest" description="Disordered" evidence="1">
    <location>
        <begin position="1"/>
        <end position="38"/>
    </location>
</feature>
<evidence type="ECO:0000313" key="2">
    <source>
        <dbReference type="EMBL" id="CUF99846.1"/>
    </source>
</evidence>
<evidence type="ECO:0000313" key="3">
    <source>
        <dbReference type="Proteomes" id="UP000051952"/>
    </source>
</evidence>
<keyword evidence="3" id="KW-1185">Reference proteome</keyword>
<proteinExistence type="predicted"/>
<feature type="compositionally biased region" description="Basic residues" evidence="1">
    <location>
        <begin position="1"/>
        <end position="20"/>
    </location>
</feature>
<organism evidence="2 3">
    <name type="scientific">Bodo saltans</name>
    <name type="common">Flagellated protozoan</name>
    <dbReference type="NCBI Taxonomy" id="75058"/>
    <lineage>
        <taxon>Eukaryota</taxon>
        <taxon>Discoba</taxon>
        <taxon>Euglenozoa</taxon>
        <taxon>Kinetoplastea</taxon>
        <taxon>Metakinetoplastina</taxon>
        <taxon>Eubodonida</taxon>
        <taxon>Bodonidae</taxon>
        <taxon>Bodo</taxon>
    </lineage>
</organism>
<protein>
    <submittedName>
        <fullName evidence="2">Uncharacterized protein</fullName>
    </submittedName>
</protein>